<feature type="signal peptide" evidence="1">
    <location>
        <begin position="1"/>
        <end position="18"/>
    </location>
</feature>
<reference evidence="2 3" key="1">
    <citation type="submission" date="2015-09" db="EMBL/GenBank/DDBJ databases">
        <title>Draft genome of a European isolate of the apple canker pathogen Neonectria ditissima.</title>
        <authorList>
            <person name="Gomez-Cortecero A."/>
            <person name="Harrison R.J."/>
            <person name="Armitage A.D."/>
        </authorList>
    </citation>
    <scope>NUCLEOTIDE SEQUENCE [LARGE SCALE GENOMIC DNA]</scope>
    <source>
        <strain evidence="2 3">R09/05</strain>
    </source>
</reference>
<sequence>MMIKCGLIVALAGVLTLAVPAPLPVDINLDERIRFGWCRETNTTESCDDRFLDHARCYDFKVLDPYLNDNVETVSVTGGRCVIWEKDNCAGDHTGMIVGSDIAIDNACPGYTWSTRVSSIKCCGGDANALWCANPGRWPKCTD</sequence>
<name>A0A0N8H6F4_9HYPO</name>
<comment type="caution">
    <text evidence="2">The sequence shown here is derived from an EMBL/GenBank/DDBJ whole genome shotgun (WGS) entry which is preliminary data.</text>
</comment>
<dbReference type="EMBL" id="LKCW01000123">
    <property type="protein sequence ID" value="KPM38820.1"/>
    <property type="molecule type" value="Genomic_DNA"/>
</dbReference>
<evidence type="ECO:0000256" key="1">
    <source>
        <dbReference type="SAM" id="SignalP"/>
    </source>
</evidence>
<evidence type="ECO:0000313" key="3">
    <source>
        <dbReference type="Proteomes" id="UP000050424"/>
    </source>
</evidence>
<organism evidence="2 3">
    <name type="scientific">Neonectria ditissima</name>
    <dbReference type="NCBI Taxonomy" id="78410"/>
    <lineage>
        <taxon>Eukaryota</taxon>
        <taxon>Fungi</taxon>
        <taxon>Dikarya</taxon>
        <taxon>Ascomycota</taxon>
        <taxon>Pezizomycotina</taxon>
        <taxon>Sordariomycetes</taxon>
        <taxon>Hypocreomycetidae</taxon>
        <taxon>Hypocreales</taxon>
        <taxon>Nectriaceae</taxon>
        <taxon>Neonectria</taxon>
    </lineage>
</organism>
<dbReference type="OrthoDB" id="5084295at2759"/>
<accession>A0A0N8H6F4</accession>
<dbReference type="AlphaFoldDB" id="A0A0N8H6F4"/>
<dbReference type="Proteomes" id="UP000050424">
    <property type="component" value="Unassembled WGS sequence"/>
</dbReference>
<keyword evidence="3" id="KW-1185">Reference proteome</keyword>
<evidence type="ECO:0000313" key="2">
    <source>
        <dbReference type="EMBL" id="KPM38820.1"/>
    </source>
</evidence>
<gene>
    <name evidence="2" type="ORF">AK830_g7758</name>
</gene>
<feature type="chain" id="PRO_5006026184" evidence="1">
    <location>
        <begin position="19"/>
        <end position="143"/>
    </location>
</feature>
<proteinExistence type="predicted"/>
<protein>
    <submittedName>
        <fullName evidence="2">Uncharacterized protein</fullName>
    </submittedName>
</protein>
<keyword evidence="1" id="KW-0732">Signal</keyword>